<accession>A0A8X6T6C3</accession>
<dbReference type="Gene3D" id="2.90.20.10">
    <property type="entry name" value="Plasmodium vivax P25 domain"/>
    <property type="match status" value="1"/>
</dbReference>
<dbReference type="SUPFAM" id="SSF57184">
    <property type="entry name" value="Growth factor receptor domain"/>
    <property type="match status" value="1"/>
</dbReference>
<feature type="domain" description="EGF-like" evidence="3">
    <location>
        <begin position="140"/>
        <end position="175"/>
    </location>
</feature>
<keyword evidence="2" id="KW-0732">Signal</keyword>
<dbReference type="InterPro" id="IPR009030">
    <property type="entry name" value="Growth_fac_rcpt_cys_sf"/>
</dbReference>
<evidence type="ECO:0000313" key="4">
    <source>
        <dbReference type="EMBL" id="GFS79730.1"/>
    </source>
</evidence>
<dbReference type="SMART" id="SM00181">
    <property type="entry name" value="EGF"/>
    <property type="match status" value="3"/>
</dbReference>
<evidence type="ECO:0000259" key="3">
    <source>
        <dbReference type="SMART" id="SM00181"/>
    </source>
</evidence>
<proteinExistence type="predicted"/>
<dbReference type="Proteomes" id="UP000887013">
    <property type="component" value="Unassembled WGS sequence"/>
</dbReference>
<keyword evidence="1" id="KW-0472">Membrane</keyword>
<sequence length="256" mass="28376">MSSFHSCFNAFLLLLFYSTVKANHDDLNRTILDDAKVRLLLQQERLRTILSEKNTFHEGLCAPGHSIQVLGRTTCLCPDGYVSSDGKCVEQKCSNSILCWPGKCILINDKETCLCPEGYVATYGICKTAVLERQNGIKKRCQRSLDCFPGQCVIMNDREVCLCPPGLISEQGFCKESDRMCYKLDCKPGKCISESGTEKCLCPAGFTAKDEKCIEIFVKVPGKLTTVMLMVLVAAASVILTTLFGVAICYYISQRN</sequence>
<organism evidence="4 5">
    <name type="scientific">Nephila pilipes</name>
    <name type="common">Giant wood spider</name>
    <name type="synonym">Nephila maculata</name>
    <dbReference type="NCBI Taxonomy" id="299642"/>
    <lineage>
        <taxon>Eukaryota</taxon>
        <taxon>Metazoa</taxon>
        <taxon>Ecdysozoa</taxon>
        <taxon>Arthropoda</taxon>
        <taxon>Chelicerata</taxon>
        <taxon>Arachnida</taxon>
        <taxon>Araneae</taxon>
        <taxon>Araneomorphae</taxon>
        <taxon>Entelegynae</taxon>
        <taxon>Araneoidea</taxon>
        <taxon>Nephilidae</taxon>
        <taxon>Nephila</taxon>
    </lineage>
</organism>
<keyword evidence="1" id="KW-1133">Transmembrane helix</keyword>
<evidence type="ECO:0000313" key="5">
    <source>
        <dbReference type="Proteomes" id="UP000887013"/>
    </source>
</evidence>
<feature type="transmembrane region" description="Helical" evidence="1">
    <location>
        <begin position="227"/>
        <end position="252"/>
    </location>
</feature>
<reference evidence="4" key="1">
    <citation type="submission" date="2020-08" db="EMBL/GenBank/DDBJ databases">
        <title>Multicomponent nature underlies the extraordinary mechanical properties of spider dragline silk.</title>
        <authorList>
            <person name="Kono N."/>
            <person name="Nakamura H."/>
            <person name="Mori M."/>
            <person name="Yoshida Y."/>
            <person name="Ohtoshi R."/>
            <person name="Malay A.D."/>
            <person name="Moran D.A.P."/>
            <person name="Tomita M."/>
            <person name="Numata K."/>
            <person name="Arakawa K."/>
        </authorList>
    </citation>
    <scope>NUCLEOTIDE SEQUENCE</scope>
</reference>
<feature type="domain" description="EGF-like" evidence="3">
    <location>
        <begin position="92"/>
        <end position="127"/>
    </location>
</feature>
<dbReference type="EMBL" id="BMAW01051322">
    <property type="protein sequence ID" value="GFS79730.1"/>
    <property type="molecule type" value="Genomic_DNA"/>
</dbReference>
<comment type="caution">
    <text evidence="4">The sequence shown here is derived from an EMBL/GenBank/DDBJ whole genome shotgun (WGS) entry which is preliminary data.</text>
</comment>
<evidence type="ECO:0000256" key="2">
    <source>
        <dbReference type="SAM" id="SignalP"/>
    </source>
</evidence>
<dbReference type="Gene3D" id="2.10.25.10">
    <property type="entry name" value="Laminin"/>
    <property type="match status" value="1"/>
</dbReference>
<protein>
    <recommendedName>
        <fullName evidence="3">EGF-like domain-containing protein</fullName>
    </recommendedName>
</protein>
<keyword evidence="1" id="KW-0812">Transmembrane</keyword>
<evidence type="ECO:0000256" key="1">
    <source>
        <dbReference type="SAM" id="Phobius"/>
    </source>
</evidence>
<gene>
    <name evidence="4" type="primary">NCL1_45428</name>
    <name evidence="4" type="ORF">NPIL_406592</name>
</gene>
<feature type="signal peptide" evidence="2">
    <location>
        <begin position="1"/>
        <end position="22"/>
    </location>
</feature>
<dbReference type="AlphaFoldDB" id="A0A8X6T6C3"/>
<feature type="domain" description="EGF-like" evidence="3">
    <location>
        <begin position="180"/>
        <end position="214"/>
    </location>
</feature>
<dbReference type="OrthoDB" id="409374at2759"/>
<dbReference type="InterPro" id="IPR000742">
    <property type="entry name" value="EGF"/>
</dbReference>
<name>A0A8X6T6C3_NEPPI</name>
<feature type="chain" id="PRO_5036465299" description="EGF-like domain-containing protein" evidence="2">
    <location>
        <begin position="23"/>
        <end position="256"/>
    </location>
</feature>
<keyword evidence="5" id="KW-1185">Reference proteome</keyword>